<feature type="non-terminal residue" evidence="7">
    <location>
        <position position="240"/>
    </location>
</feature>
<dbReference type="FunFam" id="3.40.309.10:FF:000005">
    <property type="entry name" value="1-pyrroline-5-carboxylate dehydrogenase 1"/>
    <property type="match status" value="1"/>
</dbReference>
<dbReference type="Gene3D" id="3.40.309.10">
    <property type="entry name" value="Aldehyde Dehydrogenase, Chain A, domain 2"/>
    <property type="match status" value="1"/>
</dbReference>
<comment type="caution">
    <text evidence="7">The sequence shown here is derived from an EMBL/GenBank/DDBJ whole genome shotgun (WGS) entry which is preliminary data.</text>
</comment>
<evidence type="ECO:0000313" key="7">
    <source>
        <dbReference type="EMBL" id="EQD29696.1"/>
    </source>
</evidence>
<comment type="catalytic activity">
    <reaction evidence="5">
        <text>L-glutamate 5-semialdehyde + NAD(+) + H2O = L-glutamate + NADH + 2 H(+)</text>
        <dbReference type="Rhea" id="RHEA:30235"/>
        <dbReference type="ChEBI" id="CHEBI:15377"/>
        <dbReference type="ChEBI" id="CHEBI:15378"/>
        <dbReference type="ChEBI" id="CHEBI:29985"/>
        <dbReference type="ChEBI" id="CHEBI:57540"/>
        <dbReference type="ChEBI" id="CHEBI:57945"/>
        <dbReference type="ChEBI" id="CHEBI:58066"/>
        <dbReference type="EC" id="1.2.1.88"/>
    </reaction>
</comment>
<evidence type="ECO:0000259" key="6">
    <source>
        <dbReference type="Pfam" id="PF00171"/>
    </source>
</evidence>
<gene>
    <name evidence="7" type="ORF">B1A_20579</name>
</gene>
<dbReference type="PROSITE" id="PS00687">
    <property type="entry name" value="ALDEHYDE_DEHYDR_GLU"/>
    <property type="match status" value="1"/>
</dbReference>
<name>T0Y3Q7_9ZZZZ</name>
<dbReference type="GO" id="GO:0010133">
    <property type="term" value="P:L-proline catabolic process to L-glutamate"/>
    <property type="evidence" value="ECO:0007669"/>
    <property type="project" value="TreeGrafter"/>
</dbReference>
<keyword evidence="3" id="KW-0560">Oxidoreductase</keyword>
<dbReference type="PANTHER" id="PTHR42862">
    <property type="entry name" value="DELTA-1-PYRROLINE-5-CARBOXYLATE DEHYDROGENASE 1, ISOFORM A-RELATED"/>
    <property type="match status" value="1"/>
</dbReference>
<dbReference type="InterPro" id="IPR016162">
    <property type="entry name" value="Ald_DH_N"/>
</dbReference>
<keyword evidence="4" id="KW-0520">NAD</keyword>
<proteinExistence type="predicted"/>
<dbReference type="GO" id="GO:0009898">
    <property type="term" value="C:cytoplasmic side of plasma membrane"/>
    <property type="evidence" value="ECO:0007669"/>
    <property type="project" value="TreeGrafter"/>
</dbReference>
<protein>
    <recommendedName>
        <fullName evidence="2">L-glutamate gamma-semialdehyde dehydrogenase</fullName>
        <ecNumber evidence="2">1.2.1.88</ecNumber>
    </recommendedName>
</protein>
<evidence type="ECO:0000256" key="2">
    <source>
        <dbReference type="ARBA" id="ARBA00012884"/>
    </source>
</evidence>
<accession>T0Y3Q7</accession>
<dbReference type="Pfam" id="PF00171">
    <property type="entry name" value="Aldedh"/>
    <property type="match status" value="1"/>
</dbReference>
<feature type="non-terminal residue" evidence="7">
    <location>
        <position position="1"/>
    </location>
</feature>
<dbReference type="PANTHER" id="PTHR42862:SF1">
    <property type="entry name" value="DELTA-1-PYRROLINE-5-CARBOXYLATE DEHYDROGENASE 2, ISOFORM A-RELATED"/>
    <property type="match status" value="1"/>
</dbReference>
<dbReference type="InterPro" id="IPR029510">
    <property type="entry name" value="Ald_DH_CS_GLU"/>
</dbReference>
<dbReference type="SUPFAM" id="SSF53720">
    <property type="entry name" value="ALDH-like"/>
    <property type="match status" value="1"/>
</dbReference>
<dbReference type="InterPro" id="IPR050485">
    <property type="entry name" value="Proline_metab_enzyme"/>
</dbReference>
<dbReference type="GO" id="GO:0003842">
    <property type="term" value="F:L-glutamate gamma-semialdehyde dehydrogenase activity"/>
    <property type="evidence" value="ECO:0007669"/>
    <property type="project" value="UniProtKB-EC"/>
</dbReference>
<comment type="pathway">
    <text evidence="1">Amino-acid degradation; L-proline degradation into L-glutamate; L-glutamate from L-proline: step 2/2.</text>
</comment>
<dbReference type="EMBL" id="AUZX01015187">
    <property type="protein sequence ID" value="EQD29696.1"/>
    <property type="molecule type" value="Genomic_DNA"/>
</dbReference>
<evidence type="ECO:0000256" key="1">
    <source>
        <dbReference type="ARBA" id="ARBA00004786"/>
    </source>
</evidence>
<reference evidence="7" key="2">
    <citation type="journal article" date="2014" name="ISME J.">
        <title>Microbial stratification in low pH oxic and suboxic macroscopic growths along an acid mine drainage.</title>
        <authorList>
            <person name="Mendez-Garcia C."/>
            <person name="Mesa V."/>
            <person name="Sprenger R.R."/>
            <person name="Richter M."/>
            <person name="Diez M.S."/>
            <person name="Solano J."/>
            <person name="Bargiela R."/>
            <person name="Golyshina O.V."/>
            <person name="Manteca A."/>
            <person name="Ramos J.L."/>
            <person name="Gallego J.R."/>
            <person name="Llorente I."/>
            <person name="Martins Dos Santos V.A."/>
            <person name="Jensen O.N."/>
            <person name="Pelaez A.I."/>
            <person name="Sanchez J."/>
            <person name="Ferrer M."/>
        </authorList>
    </citation>
    <scope>NUCLEOTIDE SEQUENCE</scope>
</reference>
<dbReference type="InterPro" id="IPR016163">
    <property type="entry name" value="Ald_DH_C"/>
</dbReference>
<dbReference type="InterPro" id="IPR016160">
    <property type="entry name" value="Ald_DH_CS_CYS"/>
</dbReference>
<sequence length="240" mass="25736">AEIFTELGLPPGVLNLLTGRGEVVGEALVDHPQIRFIAFTGSREVGVRIYERAARVHPGQRWLKRVQLEMGGKNAVVVDETADLDLAARAISASAFGFQGQKCSAGSRAVIAEPIYDELVSRILAQARQLKAGDPVDPEVNLGPVIDGDAEEKILDYIQIGRGEGELLLGGSRRPGAGHLIEPTIFGGVAPDARIAQEEIFGPVLAVIRARDFEDGIRIANGTDYGLTGSYFSRDPQRIA</sequence>
<evidence type="ECO:0000256" key="4">
    <source>
        <dbReference type="ARBA" id="ARBA00023027"/>
    </source>
</evidence>
<evidence type="ECO:0000256" key="3">
    <source>
        <dbReference type="ARBA" id="ARBA00023002"/>
    </source>
</evidence>
<organism evidence="7">
    <name type="scientific">mine drainage metagenome</name>
    <dbReference type="NCBI Taxonomy" id="410659"/>
    <lineage>
        <taxon>unclassified sequences</taxon>
        <taxon>metagenomes</taxon>
        <taxon>ecological metagenomes</taxon>
    </lineage>
</organism>
<dbReference type="InterPro" id="IPR015590">
    <property type="entry name" value="Aldehyde_DH_dom"/>
</dbReference>
<dbReference type="InterPro" id="IPR016161">
    <property type="entry name" value="Ald_DH/histidinol_DH"/>
</dbReference>
<dbReference type="PROSITE" id="PS00070">
    <property type="entry name" value="ALDEHYDE_DEHYDR_CYS"/>
    <property type="match status" value="1"/>
</dbReference>
<dbReference type="AlphaFoldDB" id="T0Y3Q7"/>
<dbReference type="EC" id="1.2.1.88" evidence="2"/>
<dbReference type="Gene3D" id="3.40.605.10">
    <property type="entry name" value="Aldehyde Dehydrogenase, Chain A, domain 1"/>
    <property type="match status" value="1"/>
</dbReference>
<feature type="domain" description="Aldehyde dehydrogenase" evidence="6">
    <location>
        <begin position="1"/>
        <end position="239"/>
    </location>
</feature>
<evidence type="ECO:0000256" key="5">
    <source>
        <dbReference type="ARBA" id="ARBA00048142"/>
    </source>
</evidence>
<reference evidence="7" key="1">
    <citation type="submission" date="2013-08" db="EMBL/GenBank/DDBJ databases">
        <authorList>
            <person name="Mendez C."/>
            <person name="Richter M."/>
            <person name="Ferrer M."/>
            <person name="Sanchez J."/>
        </authorList>
    </citation>
    <scope>NUCLEOTIDE SEQUENCE</scope>
</reference>